<dbReference type="Pfam" id="PF00090">
    <property type="entry name" value="TSP_1"/>
    <property type="match status" value="5"/>
</dbReference>
<dbReference type="SUPFAM" id="SSF82895">
    <property type="entry name" value="TSP-1 type 1 repeat"/>
    <property type="match status" value="6"/>
</dbReference>
<dbReference type="AlphaFoldDB" id="A0A3B3XWQ1"/>
<dbReference type="Pfam" id="PF19028">
    <property type="entry name" value="TSP1_spondin"/>
    <property type="match status" value="1"/>
</dbReference>
<dbReference type="Proteomes" id="UP000261480">
    <property type="component" value="Unplaced"/>
</dbReference>
<dbReference type="Gene3D" id="2.20.100.10">
    <property type="entry name" value="Thrombospondin type-1 (TSP1) repeat"/>
    <property type="match status" value="6"/>
</dbReference>
<dbReference type="InterPro" id="IPR036383">
    <property type="entry name" value="TSP1_rpt_sf"/>
</dbReference>
<evidence type="ECO:0000259" key="5">
    <source>
        <dbReference type="Pfam" id="PF19028"/>
    </source>
</evidence>
<dbReference type="Ensembl" id="ENSPMET00000034630.1">
    <property type="protein sequence ID" value="ENSPMEP00000019476.1"/>
    <property type="gene ID" value="ENSPMEG00000022503.1"/>
</dbReference>
<keyword evidence="3" id="KW-1015">Disulfide bond</keyword>
<dbReference type="PROSITE" id="PS50092">
    <property type="entry name" value="TSP1"/>
    <property type="match status" value="6"/>
</dbReference>
<dbReference type="SMART" id="SM00209">
    <property type="entry name" value="TSP1"/>
    <property type="match status" value="6"/>
</dbReference>
<accession>A0A3B3XWQ1</accession>
<sequence>PGLEGRGPATLRSLCFNTLEGLCISYLLFCCPAVDCIMSPWTAWSGCSVTCGLGSLFRQRDILRDALPGGSCGGAQFDSRACFPRACPVHGHWSAWTEWSECDALCGGGVRQRSRTCSAPPPKNGGRDCEGMTRQSQTCNIHRVLPVHGGWSLWSHWSRCSSDCDSGVQMRKRLCSSPMPQHGGSNCSGSCEGGVLQCRSVPGCHVDGGWGQWGAWSECSVPCGGGVTFRRRLCDNPAPQAGGRGCLGTAEQKKDCNMQMYSVGPWLLWSQWSSCSVSCGGGQQSRSRTCTSPPCHGVSRQSKMCNTQVCLGEVCVGATCPPKNCSWTEWGTWGSCSRSCGVGHQQRIRTFLQPAGNGSWCEDIVGGNLEHRFCNIRPCRGQCCASPSQYASAGTLKFEPTP</sequence>
<protein>
    <recommendedName>
        <fullName evidence="5">Spondin-like TSP1 domain-containing protein</fullName>
    </recommendedName>
</protein>
<reference evidence="6" key="1">
    <citation type="submission" date="2025-08" db="UniProtKB">
        <authorList>
            <consortium name="Ensembl"/>
        </authorList>
    </citation>
    <scope>IDENTIFICATION</scope>
</reference>
<evidence type="ECO:0000256" key="4">
    <source>
        <dbReference type="ARBA" id="ARBA00023180"/>
    </source>
</evidence>
<reference evidence="6" key="2">
    <citation type="submission" date="2025-09" db="UniProtKB">
        <authorList>
            <consortium name="Ensembl"/>
        </authorList>
    </citation>
    <scope>IDENTIFICATION</scope>
</reference>
<keyword evidence="1" id="KW-0732">Signal</keyword>
<feature type="domain" description="Spondin-like TSP1" evidence="5">
    <location>
        <begin position="36"/>
        <end position="87"/>
    </location>
</feature>
<evidence type="ECO:0000256" key="2">
    <source>
        <dbReference type="ARBA" id="ARBA00022737"/>
    </source>
</evidence>
<evidence type="ECO:0000313" key="6">
    <source>
        <dbReference type="Ensembl" id="ENSPMEP00000019476.1"/>
    </source>
</evidence>
<dbReference type="InterPro" id="IPR044004">
    <property type="entry name" value="TSP1_spondin_dom"/>
</dbReference>
<name>A0A3B3XWQ1_9TELE</name>
<dbReference type="PANTHER" id="PTHR22906">
    <property type="entry name" value="PROPERDIN"/>
    <property type="match status" value="1"/>
</dbReference>
<proteinExistence type="predicted"/>
<dbReference type="InterPro" id="IPR052065">
    <property type="entry name" value="Compl_asym_regulator"/>
</dbReference>
<keyword evidence="4" id="KW-0325">Glycoprotein</keyword>
<dbReference type="PANTHER" id="PTHR22906:SF21">
    <property type="entry name" value="SEMA DOMAIN-CONTAINING PROTEIN"/>
    <property type="match status" value="1"/>
</dbReference>
<dbReference type="FunFam" id="2.20.100.10:FF:000001">
    <property type="entry name" value="semaphorin-5A isoform X1"/>
    <property type="match status" value="1"/>
</dbReference>
<dbReference type="FunFam" id="2.20.100.10:FF:000007">
    <property type="entry name" value="Thrombospondin 1"/>
    <property type="match status" value="1"/>
</dbReference>
<dbReference type="FunFam" id="2.20.100.10:FF:000002">
    <property type="entry name" value="Unc-5 netrin receptor C"/>
    <property type="match status" value="1"/>
</dbReference>
<keyword evidence="7" id="KW-1185">Reference proteome</keyword>
<dbReference type="InterPro" id="IPR000884">
    <property type="entry name" value="TSP1_rpt"/>
</dbReference>
<evidence type="ECO:0000256" key="3">
    <source>
        <dbReference type="ARBA" id="ARBA00023157"/>
    </source>
</evidence>
<evidence type="ECO:0000313" key="7">
    <source>
        <dbReference type="Proteomes" id="UP000261480"/>
    </source>
</evidence>
<dbReference type="STRING" id="48701.ENSPMEP00000019476"/>
<evidence type="ECO:0000256" key="1">
    <source>
        <dbReference type="ARBA" id="ARBA00022729"/>
    </source>
</evidence>
<keyword evidence="2" id="KW-0677">Repeat</keyword>
<dbReference type="PRINTS" id="PR01705">
    <property type="entry name" value="TSP1REPEAT"/>
</dbReference>
<organism evidence="6 7">
    <name type="scientific">Poecilia mexicana</name>
    <dbReference type="NCBI Taxonomy" id="48701"/>
    <lineage>
        <taxon>Eukaryota</taxon>
        <taxon>Metazoa</taxon>
        <taxon>Chordata</taxon>
        <taxon>Craniata</taxon>
        <taxon>Vertebrata</taxon>
        <taxon>Euteleostomi</taxon>
        <taxon>Actinopterygii</taxon>
        <taxon>Neopterygii</taxon>
        <taxon>Teleostei</taxon>
        <taxon>Neoteleostei</taxon>
        <taxon>Acanthomorphata</taxon>
        <taxon>Ovalentaria</taxon>
        <taxon>Atherinomorphae</taxon>
        <taxon>Cyprinodontiformes</taxon>
        <taxon>Poeciliidae</taxon>
        <taxon>Poeciliinae</taxon>
        <taxon>Poecilia</taxon>
    </lineage>
</organism>